<evidence type="ECO:0000313" key="2">
    <source>
        <dbReference type="Proteomes" id="UP000288071"/>
    </source>
</evidence>
<gene>
    <name evidence="1" type="ORF">EOW66_15340</name>
</gene>
<dbReference type="RefSeq" id="WP_128157174.1">
    <property type="nucleotide sequence ID" value="NZ_JBHSOM010000008.1"/>
</dbReference>
<organism evidence="1 2">
    <name type="scientific">Paenirhodobacter huangdaonensis</name>
    <dbReference type="NCBI Taxonomy" id="2501515"/>
    <lineage>
        <taxon>Bacteria</taxon>
        <taxon>Pseudomonadati</taxon>
        <taxon>Pseudomonadota</taxon>
        <taxon>Alphaproteobacteria</taxon>
        <taxon>Rhodobacterales</taxon>
        <taxon>Rhodobacter group</taxon>
        <taxon>Paenirhodobacter</taxon>
    </lineage>
</organism>
<reference evidence="1" key="1">
    <citation type="submission" date="2019-01" db="EMBL/GenBank/DDBJ databases">
        <title>Sinorhodobacter populi sp. nov. isolated from the symptomatic bark tissue of Populus euramericana canker.</title>
        <authorList>
            <person name="Xu G."/>
        </authorList>
    </citation>
    <scope>NUCLEOTIDE SEQUENCE [LARGE SCALE GENOMIC DNA]</scope>
    <source>
        <strain evidence="1">CGMCC 1.12963</strain>
    </source>
</reference>
<proteinExistence type="predicted"/>
<sequence length="107" mass="11699">MSGAHEMPARIWANAAGMNGRGRLVGAWRDGERLDFDHYCNERLGITEYRRADITPTTAEAMRCPKVRVLVEAARTALTEIAAISSGPIRRIALDALDKMEGSDGKA</sequence>
<keyword evidence="2" id="KW-1185">Reference proteome</keyword>
<comment type="caution">
    <text evidence="1">The sequence shown here is derived from an EMBL/GenBank/DDBJ whole genome shotgun (WGS) entry which is preliminary data.</text>
</comment>
<protein>
    <submittedName>
        <fullName evidence="1">Uncharacterized protein</fullName>
    </submittedName>
</protein>
<evidence type="ECO:0000313" key="1">
    <source>
        <dbReference type="EMBL" id="RWR50372.1"/>
    </source>
</evidence>
<name>A0A443LMG9_9RHOB</name>
<dbReference type="AlphaFoldDB" id="A0A443LMG9"/>
<accession>A0A443LMG9</accession>
<dbReference type="Proteomes" id="UP000288071">
    <property type="component" value="Unassembled WGS sequence"/>
</dbReference>
<reference evidence="1" key="2">
    <citation type="submission" date="2019-01" db="EMBL/GenBank/DDBJ databases">
        <authorList>
            <person name="Li Y."/>
        </authorList>
    </citation>
    <scope>NUCLEOTIDE SEQUENCE [LARGE SCALE GENOMIC DNA]</scope>
    <source>
        <strain evidence="1">CGMCC 1.12963</strain>
    </source>
</reference>
<dbReference type="EMBL" id="SAVA01000009">
    <property type="protein sequence ID" value="RWR50372.1"/>
    <property type="molecule type" value="Genomic_DNA"/>
</dbReference>